<comment type="caution">
    <text evidence="2">The sequence shown here is derived from an EMBL/GenBank/DDBJ whole genome shotgun (WGS) entry which is preliminary data.</text>
</comment>
<keyword evidence="1" id="KW-0812">Transmembrane</keyword>
<evidence type="ECO:0000313" key="2">
    <source>
        <dbReference type="EMBL" id="KRN74430.1"/>
    </source>
</evidence>
<gene>
    <name evidence="2" type="ORF">IV43_GL000955</name>
</gene>
<dbReference type="AlphaFoldDB" id="A0A0R2JB11"/>
<organism evidence="2 3">
    <name type="scientific">Ligilactobacillus acidipiscis</name>
    <dbReference type="NCBI Taxonomy" id="89059"/>
    <lineage>
        <taxon>Bacteria</taxon>
        <taxon>Bacillati</taxon>
        <taxon>Bacillota</taxon>
        <taxon>Bacilli</taxon>
        <taxon>Lactobacillales</taxon>
        <taxon>Lactobacillaceae</taxon>
        <taxon>Ligilactobacillus</taxon>
    </lineage>
</organism>
<dbReference type="EMBL" id="JQBK01000228">
    <property type="protein sequence ID" value="KRN74430.1"/>
    <property type="molecule type" value="Genomic_DNA"/>
</dbReference>
<accession>A0A0R2JB11</accession>
<feature type="transmembrane region" description="Helical" evidence="1">
    <location>
        <begin position="9"/>
        <end position="30"/>
    </location>
</feature>
<protein>
    <submittedName>
        <fullName evidence="2">Uncharacterized protein</fullName>
    </submittedName>
</protein>
<keyword evidence="1" id="KW-1133">Transmembrane helix</keyword>
<evidence type="ECO:0000313" key="3">
    <source>
        <dbReference type="Proteomes" id="UP000051491"/>
    </source>
</evidence>
<sequence length="54" mass="6309">MLQTSTTRIFAYIFSKLLAFFVHFLLQVGFSENRAFVLKMNEKRCILLNAVISH</sequence>
<dbReference type="PATRIC" id="fig|89059.3.peg.1007"/>
<name>A0A0R2JB11_9LACO</name>
<reference evidence="2 3" key="1">
    <citation type="journal article" date="2015" name="Genome Announc.">
        <title>Expanding the biotechnology potential of lactobacilli through comparative genomics of 213 strains and associated genera.</title>
        <authorList>
            <person name="Sun Z."/>
            <person name="Harris H.M."/>
            <person name="McCann A."/>
            <person name="Guo C."/>
            <person name="Argimon S."/>
            <person name="Zhang W."/>
            <person name="Yang X."/>
            <person name="Jeffery I.B."/>
            <person name="Cooney J.C."/>
            <person name="Kagawa T.F."/>
            <person name="Liu W."/>
            <person name="Song Y."/>
            <person name="Salvetti E."/>
            <person name="Wrobel A."/>
            <person name="Rasinkangas P."/>
            <person name="Parkhill J."/>
            <person name="Rea M.C."/>
            <person name="O'Sullivan O."/>
            <person name="Ritari J."/>
            <person name="Douillard F.P."/>
            <person name="Paul Ross R."/>
            <person name="Yang R."/>
            <person name="Briner A.E."/>
            <person name="Felis G.E."/>
            <person name="de Vos W.M."/>
            <person name="Barrangou R."/>
            <person name="Klaenhammer T.R."/>
            <person name="Caufield P.W."/>
            <person name="Cui Y."/>
            <person name="Zhang H."/>
            <person name="O'Toole P.W."/>
        </authorList>
    </citation>
    <scope>NUCLEOTIDE SEQUENCE [LARGE SCALE GENOMIC DNA]</scope>
    <source>
        <strain evidence="2 3">DSM 15353</strain>
    </source>
</reference>
<dbReference type="Proteomes" id="UP000051491">
    <property type="component" value="Unassembled WGS sequence"/>
</dbReference>
<proteinExistence type="predicted"/>
<keyword evidence="1" id="KW-0472">Membrane</keyword>
<evidence type="ECO:0000256" key="1">
    <source>
        <dbReference type="SAM" id="Phobius"/>
    </source>
</evidence>